<dbReference type="RefSeq" id="WP_230438470.1">
    <property type="nucleotide sequence ID" value="NZ_CP087715.1"/>
</dbReference>
<name>A0ABW3UA56_9GAMM</name>
<proteinExistence type="predicted"/>
<gene>
    <name evidence="1" type="ORF">ACFQ2X_07170</name>
</gene>
<dbReference type="EMBL" id="JBHTLR010000007">
    <property type="protein sequence ID" value="MFD1216371.1"/>
    <property type="molecule type" value="Genomic_DNA"/>
</dbReference>
<sequence>MCDLIPHTKANREFFAPGAAPARTKWCDWIARGVVRGKIIDGAPYIDANWFAANDCMAPPPEEVKTTAMDLLR</sequence>
<dbReference type="Proteomes" id="UP001597264">
    <property type="component" value="Unassembled WGS sequence"/>
</dbReference>
<keyword evidence="2" id="KW-1185">Reference proteome</keyword>
<reference evidence="2" key="1">
    <citation type="journal article" date="2019" name="Int. J. Syst. Evol. Microbiol.">
        <title>The Global Catalogue of Microorganisms (GCM) 10K type strain sequencing project: providing services to taxonomists for standard genome sequencing and annotation.</title>
        <authorList>
            <consortium name="The Broad Institute Genomics Platform"/>
            <consortium name="The Broad Institute Genome Sequencing Center for Infectious Disease"/>
            <person name="Wu L."/>
            <person name="Ma J."/>
        </authorList>
    </citation>
    <scope>NUCLEOTIDE SEQUENCE [LARGE SCALE GENOMIC DNA]</scope>
    <source>
        <strain evidence="2">CCUG 54356</strain>
    </source>
</reference>
<evidence type="ECO:0000313" key="1">
    <source>
        <dbReference type="EMBL" id="MFD1216371.1"/>
    </source>
</evidence>
<organism evidence="1 2">
    <name type="scientific">Microbulbifer celer</name>
    <dbReference type="NCBI Taxonomy" id="435905"/>
    <lineage>
        <taxon>Bacteria</taxon>
        <taxon>Pseudomonadati</taxon>
        <taxon>Pseudomonadota</taxon>
        <taxon>Gammaproteobacteria</taxon>
        <taxon>Cellvibrionales</taxon>
        <taxon>Microbulbiferaceae</taxon>
        <taxon>Microbulbifer</taxon>
    </lineage>
</organism>
<comment type="caution">
    <text evidence="1">The sequence shown here is derived from an EMBL/GenBank/DDBJ whole genome shotgun (WGS) entry which is preliminary data.</text>
</comment>
<evidence type="ECO:0000313" key="2">
    <source>
        <dbReference type="Proteomes" id="UP001597264"/>
    </source>
</evidence>
<protein>
    <submittedName>
        <fullName evidence="1">Uncharacterized protein</fullName>
    </submittedName>
</protein>
<accession>A0ABW3UA56</accession>